<sequence length="381" mass="42105">MKTIDQSAIRKQNMRKILAQLIRHPQMTRQALTEATGVSLMTVTNLIDVLREQQVLAFSPVQRDGRKCYGRKAENISLRGDGHAWLILDLSGRRFRYTLMGFDLTVVRTGASEEAAGGYVESLYAFLRRVRGELDAALDGRALLGVGVVTPGPYEIARDRITNQRLPELNALRIKQTLTEQLGPFEYYVDEDVKFAVRAFDALTQQNTCELLYYLYIGEGVGGAAVHNGNLLRGLNATAGDAGQLLGPHGIYENDLSQQAFAARLGLCGDTGRDVQATDIAQVAAQSPERYRQALCQSAQSAADMLHGVLWLLDPTHIVIDCRYAGPFGEMYIEQVCEALRRQSGGDRQLPCIVAAPQEMSSVLRGAIIVLQREWIEHIVS</sequence>
<dbReference type="SUPFAM" id="SSF53067">
    <property type="entry name" value="Actin-like ATPase domain"/>
    <property type="match status" value="1"/>
</dbReference>
<keyword evidence="3" id="KW-0119">Carbohydrate metabolism</keyword>
<dbReference type="AlphaFoldDB" id="A0A9D0YXA1"/>
<evidence type="ECO:0000313" key="4">
    <source>
        <dbReference type="EMBL" id="HIQ63429.1"/>
    </source>
</evidence>
<evidence type="ECO:0000256" key="3">
    <source>
        <dbReference type="ARBA" id="ARBA00022629"/>
    </source>
</evidence>
<dbReference type="PANTHER" id="PTHR18964">
    <property type="entry name" value="ROK (REPRESSOR, ORF, KINASE) FAMILY"/>
    <property type="match status" value="1"/>
</dbReference>
<accession>A0A9D0YXA1</accession>
<comment type="similarity">
    <text evidence="2">Belongs to the ROK (NagC/XylR) family.</text>
</comment>
<evidence type="ECO:0000313" key="5">
    <source>
        <dbReference type="Proteomes" id="UP000886819"/>
    </source>
</evidence>
<evidence type="ECO:0000256" key="2">
    <source>
        <dbReference type="ARBA" id="ARBA00006479"/>
    </source>
</evidence>
<reference evidence="4" key="2">
    <citation type="journal article" date="2021" name="PeerJ">
        <title>Extensive microbial diversity within the chicken gut microbiome revealed by metagenomics and culture.</title>
        <authorList>
            <person name="Gilroy R."/>
            <person name="Ravi A."/>
            <person name="Getino M."/>
            <person name="Pursley I."/>
            <person name="Horton D.L."/>
            <person name="Alikhan N.F."/>
            <person name="Baker D."/>
            <person name="Gharbi K."/>
            <person name="Hall N."/>
            <person name="Watson M."/>
            <person name="Adriaenssens E.M."/>
            <person name="Foster-Nyarko E."/>
            <person name="Jarju S."/>
            <person name="Secka A."/>
            <person name="Antonio M."/>
            <person name="Oren A."/>
            <person name="Chaudhuri R.R."/>
            <person name="La Ragione R."/>
            <person name="Hildebrand F."/>
            <person name="Pallen M.J."/>
        </authorList>
    </citation>
    <scope>NUCLEOTIDE SEQUENCE</scope>
    <source>
        <strain evidence="4">ChiHile30-977</strain>
    </source>
</reference>
<dbReference type="EMBL" id="DVFI01000103">
    <property type="protein sequence ID" value="HIQ63429.1"/>
    <property type="molecule type" value="Genomic_DNA"/>
</dbReference>
<dbReference type="Gene3D" id="1.10.10.10">
    <property type="entry name" value="Winged helix-like DNA-binding domain superfamily/Winged helix DNA-binding domain"/>
    <property type="match status" value="1"/>
</dbReference>
<keyword evidence="3" id="KW-0859">Xylose metabolism</keyword>
<dbReference type="InterPro" id="IPR036388">
    <property type="entry name" value="WH-like_DNA-bd_sf"/>
</dbReference>
<dbReference type="Proteomes" id="UP000886819">
    <property type="component" value="Unassembled WGS sequence"/>
</dbReference>
<dbReference type="InterPro" id="IPR036390">
    <property type="entry name" value="WH_DNA-bd_sf"/>
</dbReference>
<gene>
    <name evidence="4" type="ORF">IAA66_07565</name>
</gene>
<organism evidence="4 5">
    <name type="scientific">Candidatus Avichristensenella intestinipullorum</name>
    <dbReference type="NCBI Taxonomy" id="2840693"/>
    <lineage>
        <taxon>Bacteria</taxon>
        <taxon>Bacillati</taxon>
        <taxon>Bacillota</taxon>
        <taxon>Clostridia</taxon>
        <taxon>Candidatus Avichristensenella</taxon>
    </lineage>
</organism>
<dbReference type="Gene3D" id="3.30.420.40">
    <property type="match status" value="2"/>
</dbReference>
<protein>
    <submittedName>
        <fullName evidence="4">ROK family transcriptional regulator</fullName>
    </submittedName>
</protein>
<dbReference type="Pfam" id="PF13412">
    <property type="entry name" value="HTH_24"/>
    <property type="match status" value="1"/>
</dbReference>
<dbReference type="GO" id="GO:0042732">
    <property type="term" value="P:D-xylose metabolic process"/>
    <property type="evidence" value="ECO:0007669"/>
    <property type="project" value="UniProtKB-KW"/>
</dbReference>
<dbReference type="PANTHER" id="PTHR18964:SF173">
    <property type="entry name" value="GLUCOKINASE"/>
    <property type="match status" value="1"/>
</dbReference>
<dbReference type="InterPro" id="IPR000600">
    <property type="entry name" value="ROK"/>
</dbReference>
<reference evidence="4" key="1">
    <citation type="submission" date="2020-10" db="EMBL/GenBank/DDBJ databases">
        <authorList>
            <person name="Gilroy R."/>
        </authorList>
    </citation>
    <scope>NUCLEOTIDE SEQUENCE</scope>
    <source>
        <strain evidence="4">ChiHile30-977</strain>
    </source>
</reference>
<dbReference type="SUPFAM" id="SSF46785">
    <property type="entry name" value="Winged helix' DNA-binding domain"/>
    <property type="match status" value="1"/>
</dbReference>
<proteinExistence type="inferred from homology"/>
<comment type="caution">
    <text evidence="4">The sequence shown here is derived from an EMBL/GenBank/DDBJ whole genome shotgun (WGS) entry which is preliminary data.</text>
</comment>
<dbReference type="Pfam" id="PF00480">
    <property type="entry name" value="ROK"/>
    <property type="match status" value="1"/>
</dbReference>
<comment type="function">
    <text evidence="1">Transcriptional repressor of xylose-utilizing enzymes.</text>
</comment>
<dbReference type="InterPro" id="IPR043129">
    <property type="entry name" value="ATPase_NBD"/>
</dbReference>
<evidence type="ECO:0000256" key="1">
    <source>
        <dbReference type="ARBA" id="ARBA00002486"/>
    </source>
</evidence>
<name>A0A9D0YXA1_9FIRM</name>